<evidence type="ECO:0000313" key="1">
    <source>
        <dbReference type="EMBL" id="GAI32168.1"/>
    </source>
</evidence>
<protein>
    <submittedName>
        <fullName evidence="1">Uncharacterized protein</fullName>
    </submittedName>
</protein>
<dbReference type="PROSITE" id="PS50293">
    <property type="entry name" value="TPR_REGION"/>
    <property type="match status" value="1"/>
</dbReference>
<dbReference type="SUPFAM" id="SSF48452">
    <property type="entry name" value="TPR-like"/>
    <property type="match status" value="1"/>
</dbReference>
<reference evidence="1" key="1">
    <citation type="journal article" date="2014" name="Front. Microbiol.">
        <title>High frequency of phylogenetically diverse reductive dehalogenase-homologous genes in deep subseafloor sedimentary metagenomes.</title>
        <authorList>
            <person name="Kawai M."/>
            <person name="Futagami T."/>
            <person name="Toyoda A."/>
            <person name="Takaki Y."/>
            <person name="Nishi S."/>
            <person name="Hori S."/>
            <person name="Arai W."/>
            <person name="Tsubouchi T."/>
            <person name="Morono Y."/>
            <person name="Uchiyama I."/>
            <person name="Ito T."/>
            <person name="Fujiyama A."/>
            <person name="Inagaki F."/>
            <person name="Takami H."/>
        </authorList>
    </citation>
    <scope>NUCLEOTIDE SEQUENCE</scope>
    <source>
        <strain evidence="1">Expedition CK06-06</strain>
    </source>
</reference>
<dbReference type="SMART" id="SM00028">
    <property type="entry name" value="TPR"/>
    <property type="match status" value="1"/>
</dbReference>
<sequence>KRLARLKRQRSRQAIDLAMQGRWREAVSVNKLLIEDFPKDVDAYNRLGRAYMELGEYSQAREAYGRTIELDPFSTIARKNLQRLSYLGEAVVSSEGEHPKVEPHHFIEEIGKAGVVSLYYLAPNKVRARMVAGSEVYLKINDTNLVVENSRGEYLGQVGPRHGQRLIKLIEGGNQYSAAIVSSTEEAMTVIIREVYQDPSQVGRLSFPPKGVEELRPHVDERIFKLEPEHEGEVVEEPGYTIIGGA</sequence>
<dbReference type="InterPro" id="IPR011990">
    <property type="entry name" value="TPR-like_helical_dom_sf"/>
</dbReference>
<feature type="non-terminal residue" evidence="1">
    <location>
        <position position="1"/>
    </location>
</feature>
<dbReference type="Pfam" id="PF00515">
    <property type="entry name" value="TPR_1"/>
    <property type="match status" value="1"/>
</dbReference>
<dbReference type="AlphaFoldDB" id="X1MLI7"/>
<dbReference type="EMBL" id="BARV01016999">
    <property type="protein sequence ID" value="GAI32168.1"/>
    <property type="molecule type" value="Genomic_DNA"/>
</dbReference>
<dbReference type="PROSITE" id="PS50005">
    <property type="entry name" value="TPR"/>
    <property type="match status" value="1"/>
</dbReference>
<dbReference type="Gene3D" id="1.25.40.10">
    <property type="entry name" value="Tetratricopeptide repeat domain"/>
    <property type="match status" value="1"/>
</dbReference>
<dbReference type="InterPro" id="IPR019734">
    <property type="entry name" value="TPR_rpt"/>
</dbReference>
<gene>
    <name evidence="1" type="ORF">S06H3_29049</name>
</gene>
<accession>X1MLI7</accession>
<organism evidence="1">
    <name type="scientific">marine sediment metagenome</name>
    <dbReference type="NCBI Taxonomy" id="412755"/>
    <lineage>
        <taxon>unclassified sequences</taxon>
        <taxon>metagenomes</taxon>
        <taxon>ecological metagenomes</taxon>
    </lineage>
</organism>
<name>X1MLI7_9ZZZZ</name>
<comment type="caution">
    <text evidence="1">The sequence shown here is derived from an EMBL/GenBank/DDBJ whole genome shotgun (WGS) entry which is preliminary data.</text>
</comment>
<proteinExistence type="predicted"/>